<dbReference type="InterPro" id="IPR013762">
    <property type="entry name" value="Integrase-like_cat_sf"/>
</dbReference>
<protein>
    <recommendedName>
        <fullName evidence="4">Tyr recombinase domain-containing protein</fullName>
    </recommendedName>
</protein>
<evidence type="ECO:0000313" key="5">
    <source>
        <dbReference type="EMBL" id="BCE70259.1"/>
    </source>
</evidence>
<dbReference type="GO" id="GO:0006310">
    <property type="term" value="P:DNA recombination"/>
    <property type="evidence" value="ECO:0007669"/>
    <property type="project" value="UniProtKB-KW"/>
</dbReference>
<evidence type="ECO:0000256" key="3">
    <source>
        <dbReference type="SAM" id="MobiDB-lite"/>
    </source>
</evidence>
<dbReference type="Pfam" id="PF00589">
    <property type="entry name" value="Phage_integrase"/>
    <property type="match status" value="1"/>
</dbReference>
<dbReference type="SUPFAM" id="SSF56349">
    <property type="entry name" value="DNA breaking-rejoining enzymes"/>
    <property type="match status" value="1"/>
</dbReference>
<dbReference type="InterPro" id="IPR050090">
    <property type="entry name" value="Tyrosine_recombinase_XerCD"/>
</dbReference>
<reference evidence="5" key="1">
    <citation type="submission" date="2020-05" db="EMBL/GenBank/DDBJ databases">
        <title>Complete genome sequence of Bradyrhizobium diazoefficiens XF8 isolated from soybean nodule.</title>
        <authorList>
            <person name="Noda R."/>
            <person name="Kakizaki K."/>
            <person name="Minamisawa K."/>
        </authorList>
    </citation>
    <scope>NUCLEOTIDE SEQUENCE</scope>
    <source>
        <strain evidence="5">XF8</strain>
    </source>
</reference>
<dbReference type="PANTHER" id="PTHR30349:SF64">
    <property type="entry name" value="PROPHAGE INTEGRASE INTD-RELATED"/>
    <property type="match status" value="1"/>
</dbReference>
<feature type="compositionally biased region" description="Basic and acidic residues" evidence="3">
    <location>
        <begin position="515"/>
        <end position="526"/>
    </location>
</feature>
<dbReference type="InterPro" id="IPR002104">
    <property type="entry name" value="Integrase_catalytic"/>
</dbReference>
<dbReference type="InterPro" id="IPR011010">
    <property type="entry name" value="DNA_brk_join_enz"/>
</dbReference>
<dbReference type="EMBL" id="AP023097">
    <property type="protein sequence ID" value="BCE70259.1"/>
    <property type="molecule type" value="Genomic_DNA"/>
</dbReference>
<dbReference type="GO" id="GO:0003677">
    <property type="term" value="F:DNA binding"/>
    <property type="evidence" value="ECO:0007669"/>
    <property type="project" value="InterPro"/>
</dbReference>
<accession>A0A810B2S7</accession>
<dbReference type="PANTHER" id="PTHR30349">
    <property type="entry name" value="PHAGE INTEGRASE-RELATED"/>
    <property type="match status" value="1"/>
</dbReference>
<dbReference type="Gene3D" id="1.10.443.10">
    <property type="entry name" value="Intergrase catalytic core"/>
    <property type="match status" value="1"/>
</dbReference>
<feature type="compositionally biased region" description="Basic and acidic residues" evidence="3">
    <location>
        <begin position="489"/>
        <end position="503"/>
    </location>
</feature>
<feature type="region of interest" description="Disordered" evidence="3">
    <location>
        <begin position="489"/>
        <end position="526"/>
    </location>
</feature>
<keyword evidence="1" id="KW-0229">DNA integration</keyword>
<keyword evidence="2" id="KW-0233">DNA recombination</keyword>
<organism evidence="5">
    <name type="scientific">Bradyrhizobium diazoefficiens</name>
    <dbReference type="NCBI Taxonomy" id="1355477"/>
    <lineage>
        <taxon>Bacteria</taxon>
        <taxon>Pseudomonadati</taxon>
        <taxon>Pseudomonadota</taxon>
        <taxon>Alphaproteobacteria</taxon>
        <taxon>Hyphomicrobiales</taxon>
        <taxon>Nitrobacteraceae</taxon>
        <taxon>Bradyrhizobium</taxon>
    </lineage>
</organism>
<dbReference type="PROSITE" id="PS51898">
    <property type="entry name" value="TYR_RECOMBINASE"/>
    <property type="match status" value="1"/>
</dbReference>
<proteinExistence type="predicted"/>
<dbReference type="GO" id="GO:0015074">
    <property type="term" value="P:DNA integration"/>
    <property type="evidence" value="ECO:0007669"/>
    <property type="project" value="UniProtKB-KW"/>
</dbReference>
<gene>
    <name evidence="5" type="ORF">XF8B_03700</name>
</gene>
<dbReference type="AlphaFoldDB" id="A0A810B2S7"/>
<feature type="domain" description="Tyr recombinase" evidence="4">
    <location>
        <begin position="273"/>
        <end position="474"/>
    </location>
</feature>
<evidence type="ECO:0000256" key="2">
    <source>
        <dbReference type="ARBA" id="ARBA00023172"/>
    </source>
</evidence>
<evidence type="ECO:0000259" key="4">
    <source>
        <dbReference type="PROSITE" id="PS51898"/>
    </source>
</evidence>
<sequence length="526" mass="59684">MTGQVTAPRETGARAAEALAVRELFDSSSAMAAFAEYDATPDDQPQVAPPPRMRKLLSAAAERMHAAQRRKIRAEERDAERHPVAAAKAAPSWRARLIECAETFEHSELTRYKIQQRKKEGGGTYVAAALLSARGQRPPAAGSKAKIESFEKRAARLSRLGCFFGHFTWETLTDDVVAKYWELLGANYGEVENGDFLSFSTIQSDLRLLKAALIKFAQDLHLDWVPHIPIPSEKVVRSVFLSRSEVARLLLATRGHVWDPAKDDWVRVPLKRNGRTVLREDGTPMMVRAVNRQRKLLFRGIGRMILLCLYTGTRHDAALSLRWSPHPKEGHIDFAKMQIHRVGEIEQRTAKNMRPTSLLCGPIRVHVRAWARADGLIDEKKEKNKKKSRQTYVIRKRKGGPYKSYVDRQFARVVEAAGLDPDIVWHSLRHTAATWFAVIGIPMHVSAGLIGLGLETLMSVYLHWSAQTQENAEFYWKETGGRRFLHDLKREGPSERRRADKDLSSPGRRRSRRTSVRDRKMIERAA</sequence>
<name>A0A810B2S7_9BRAD</name>
<evidence type="ECO:0000256" key="1">
    <source>
        <dbReference type="ARBA" id="ARBA00022908"/>
    </source>
</evidence>